<evidence type="ECO:0000256" key="3">
    <source>
        <dbReference type="ARBA" id="ARBA00022737"/>
    </source>
</evidence>
<evidence type="ECO:0000256" key="1">
    <source>
        <dbReference type="ARBA" id="ARBA00022553"/>
    </source>
</evidence>
<dbReference type="Gene3D" id="2.130.10.10">
    <property type="entry name" value="YVTN repeat-like/Quinoprotein amine dehydrogenase"/>
    <property type="match status" value="2"/>
</dbReference>
<dbReference type="PROSITE" id="PS50082">
    <property type="entry name" value="WD_REPEATS_2"/>
    <property type="match status" value="2"/>
</dbReference>
<dbReference type="InterPro" id="IPR019775">
    <property type="entry name" value="WD40_repeat_CS"/>
</dbReference>
<sequence length="563" mass="62349">MSMITATAWVPRGFAAPFPTKSTFDEAEFERIAELAKLQLDDAEEDLRQAQEAQGDASDEDGKPTKGTSTEKTGNGDKKSIETSQIDINDDDLKEYDLEHYDDDDDDNNNNNNNDDEDAVGKGEPLTMFGNVKSLAYYESNKDDPYITLPDEEDEDEEREDLQILATDNLLLAAKVEDELAHLEVYVYEDEADNLYVHHDIMLPAIPLCVEWLDIPVQKKGVDKDATANFVAVGTMDPDIEIWDLDVIDCMYPNAILGQGGEGAEEKKQKKKKKSKKANDEYHVDAVLALAANRKHRNLLASASADKTVKLWDLHTAKCAKSYSYHTDKVCSLAWHAAETTVLLSGSYDRTVVAADMRAPEAKAPRWGVESDVETVRWDPHDANYFFVSTESGMVHYHDVRSAPTNPAGTKAVWTLQAHDESVSSFDVNPVVPGFLATGSTDKTVKLWNVQASGPSMVVSRNLDIGKVFATKFGPDPEVAFRLGVAGSQGTMHVWDTSTNAAVRNAFAHRHAVPVREGAPEDRLVGVESDDSESDDDDDDDDMEEFENRAKKGNQEDESMDED</sequence>
<feature type="compositionally biased region" description="Acidic residues" evidence="5">
    <location>
        <begin position="88"/>
        <end position="118"/>
    </location>
</feature>
<dbReference type="PANTHER" id="PTHR14091">
    <property type="entry name" value="PERIODIC TRYPTOPHAN PROTEIN 1"/>
    <property type="match status" value="1"/>
</dbReference>
<dbReference type="InterPro" id="IPR015943">
    <property type="entry name" value="WD40/YVTN_repeat-like_dom_sf"/>
</dbReference>
<feature type="region of interest" description="Disordered" evidence="5">
    <location>
        <begin position="513"/>
        <end position="563"/>
    </location>
</feature>
<dbReference type="Proteomes" id="UP000272025">
    <property type="component" value="Unassembled WGS sequence"/>
</dbReference>
<feature type="compositionally biased region" description="Basic and acidic residues" evidence="5">
    <location>
        <begin position="546"/>
        <end position="555"/>
    </location>
</feature>
<name>A0A3N2PZF7_SODAK</name>
<dbReference type="PANTHER" id="PTHR14091:SF0">
    <property type="entry name" value="PERIODIC TRYPTOPHAN PROTEIN 1 HOMOLOG"/>
    <property type="match status" value="1"/>
</dbReference>
<evidence type="ECO:0000313" key="7">
    <source>
        <dbReference type="Proteomes" id="UP000272025"/>
    </source>
</evidence>
<dbReference type="SMART" id="SM00320">
    <property type="entry name" value="WD40"/>
    <property type="match status" value="5"/>
</dbReference>
<keyword evidence="7" id="KW-1185">Reference proteome</keyword>
<evidence type="ECO:0000313" key="6">
    <source>
        <dbReference type="EMBL" id="ROT39872.1"/>
    </source>
</evidence>
<dbReference type="FunFam" id="2.130.10.10:FF:000457">
    <property type="entry name" value="rRNA processing protein Pwp1"/>
    <property type="match status" value="1"/>
</dbReference>
<dbReference type="AlphaFoldDB" id="A0A3N2PZF7"/>
<evidence type="ECO:0000256" key="5">
    <source>
        <dbReference type="SAM" id="MobiDB-lite"/>
    </source>
</evidence>
<protein>
    <submittedName>
        <fullName evidence="6">WD40 repeat-like protein</fullName>
    </submittedName>
</protein>
<dbReference type="FunFam" id="2.130.10.10:FF:001345">
    <property type="entry name" value="WD40 repeat-like protein"/>
    <property type="match status" value="1"/>
</dbReference>
<dbReference type="OrthoDB" id="270624at2759"/>
<keyword evidence="3" id="KW-0677">Repeat</keyword>
<feature type="region of interest" description="Disordered" evidence="5">
    <location>
        <begin position="260"/>
        <end position="279"/>
    </location>
</feature>
<keyword evidence="1" id="KW-0597">Phosphoprotein</keyword>
<gene>
    <name evidence="6" type="ORF">SODALDRAFT_323182</name>
</gene>
<evidence type="ECO:0000256" key="2">
    <source>
        <dbReference type="ARBA" id="ARBA00022574"/>
    </source>
</evidence>
<dbReference type="Pfam" id="PF00400">
    <property type="entry name" value="WD40"/>
    <property type="match status" value="3"/>
</dbReference>
<dbReference type="STRING" id="1314773.A0A3N2PZF7"/>
<feature type="compositionally biased region" description="Acidic residues" evidence="5">
    <location>
        <begin position="528"/>
        <end position="545"/>
    </location>
</feature>
<feature type="region of interest" description="Disordered" evidence="5">
    <location>
        <begin position="43"/>
        <end position="126"/>
    </location>
</feature>
<reference evidence="6 7" key="1">
    <citation type="journal article" date="2018" name="Mol. Ecol.">
        <title>The obligate alkalophilic soda-lake fungus Sodiomyces alkalinus has shifted to a protein diet.</title>
        <authorList>
            <person name="Grum-Grzhimaylo A.A."/>
            <person name="Falkoski D.L."/>
            <person name="van den Heuvel J."/>
            <person name="Valero-Jimenez C.A."/>
            <person name="Min B."/>
            <person name="Choi I.G."/>
            <person name="Lipzen A."/>
            <person name="Daum C.G."/>
            <person name="Aanen D.K."/>
            <person name="Tsang A."/>
            <person name="Henrissat B."/>
            <person name="Bilanenko E.N."/>
            <person name="de Vries R.P."/>
            <person name="van Kan J.A.L."/>
            <person name="Grigoriev I.V."/>
            <person name="Debets A.J.M."/>
        </authorList>
    </citation>
    <scope>NUCLEOTIDE SEQUENCE [LARGE SCALE GENOMIC DNA]</scope>
    <source>
        <strain evidence="6 7">F11</strain>
    </source>
</reference>
<accession>A0A3N2PZF7</accession>
<dbReference type="PROSITE" id="PS50294">
    <property type="entry name" value="WD_REPEATS_REGION"/>
    <property type="match status" value="2"/>
</dbReference>
<dbReference type="SUPFAM" id="SSF50978">
    <property type="entry name" value="WD40 repeat-like"/>
    <property type="match status" value="1"/>
</dbReference>
<evidence type="ECO:0000256" key="4">
    <source>
        <dbReference type="PROSITE-ProRule" id="PRU00221"/>
    </source>
</evidence>
<dbReference type="PROSITE" id="PS00678">
    <property type="entry name" value="WD_REPEATS_1"/>
    <property type="match status" value="2"/>
</dbReference>
<organism evidence="6 7">
    <name type="scientific">Sodiomyces alkalinus (strain CBS 110278 / VKM F-3762 / F11)</name>
    <name type="common">Alkaliphilic filamentous fungus</name>
    <dbReference type="NCBI Taxonomy" id="1314773"/>
    <lineage>
        <taxon>Eukaryota</taxon>
        <taxon>Fungi</taxon>
        <taxon>Dikarya</taxon>
        <taxon>Ascomycota</taxon>
        <taxon>Pezizomycotina</taxon>
        <taxon>Sordariomycetes</taxon>
        <taxon>Hypocreomycetidae</taxon>
        <taxon>Glomerellales</taxon>
        <taxon>Plectosphaerellaceae</taxon>
        <taxon>Sodiomyces</taxon>
    </lineage>
</organism>
<dbReference type="GO" id="GO:0006364">
    <property type="term" value="P:rRNA processing"/>
    <property type="evidence" value="ECO:0007669"/>
    <property type="project" value="InterPro"/>
</dbReference>
<dbReference type="GO" id="GO:0005634">
    <property type="term" value="C:nucleus"/>
    <property type="evidence" value="ECO:0007669"/>
    <property type="project" value="TreeGrafter"/>
</dbReference>
<feature type="repeat" description="WD" evidence="4">
    <location>
        <begin position="280"/>
        <end position="322"/>
    </location>
</feature>
<dbReference type="RefSeq" id="XP_028467678.1">
    <property type="nucleotide sequence ID" value="XM_028609786.1"/>
</dbReference>
<dbReference type="InterPro" id="IPR036322">
    <property type="entry name" value="WD40_repeat_dom_sf"/>
</dbReference>
<dbReference type="InterPro" id="IPR020472">
    <property type="entry name" value="WD40_PAC1"/>
</dbReference>
<dbReference type="InterPro" id="IPR044285">
    <property type="entry name" value="PWP1"/>
</dbReference>
<dbReference type="GeneID" id="39578264"/>
<keyword evidence="2 4" id="KW-0853">WD repeat</keyword>
<dbReference type="InterPro" id="IPR001680">
    <property type="entry name" value="WD40_rpt"/>
</dbReference>
<dbReference type="PRINTS" id="PR00320">
    <property type="entry name" value="GPROTEINBRPT"/>
</dbReference>
<feature type="repeat" description="WD" evidence="4">
    <location>
        <begin position="416"/>
        <end position="458"/>
    </location>
</feature>
<dbReference type="EMBL" id="ML119053">
    <property type="protein sequence ID" value="ROT39872.1"/>
    <property type="molecule type" value="Genomic_DNA"/>
</dbReference>
<proteinExistence type="predicted"/>